<feature type="region of interest" description="Disordered" evidence="1">
    <location>
        <begin position="1"/>
        <end position="76"/>
    </location>
</feature>
<dbReference type="PANTHER" id="PTHR46014:SF1">
    <property type="entry name" value="TETRATRICOPEPTIDE REPEAT PROTEIN 1"/>
    <property type="match status" value="1"/>
</dbReference>
<dbReference type="EMBL" id="NAJQ01000005">
    <property type="protein sequence ID" value="TKA83629.1"/>
    <property type="molecule type" value="Genomic_DNA"/>
</dbReference>
<feature type="compositionally biased region" description="Basic and acidic residues" evidence="1">
    <location>
        <begin position="1"/>
        <end position="18"/>
    </location>
</feature>
<keyword evidence="3" id="KW-1185">Reference proteome</keyword>
<name>A0A4V5NIL3_9PEZI</name>
<dbReference type="Proteomes" id="UP000309340">
    <property type="component" value="Unassembled WGS sequence"/>
</dbReference>
<feature type="region of interest" description="Disordered" evidence="1">
    <location>
        <begin position="158"/>
        <end position="193"/>
    </location>
</feature>
<feature type="compositionally biased region" description="Pro residues" evidence="1">
    <location>
        <begin position="22"/>
        <end position="32"/>
    </location>
</feature>
<dbReference type="AlphaFoldDB" id="A0A4V5NIL3"/>
<dbReference type="InterPro" id="IPR011990">
    <property type="entry name" value="TPR-like_helical_dom_sf"/>
</dbReference>
<accession>A0A4V5NIL3</accession>
<comment type="caution">
    <text evidence="2">The sequence shown here is derived from an EMBL/GenBank/DDBJ whole genome shotgun (WGS) entry which is preliminary data.</text>
</comment>
<dbReference type="SUPFAM" id="SSF48452">
    <property type="entry name" value="TPR-like"/>
    <property type="match status" value="1"/>
</dbReference>
<gene>
    <name evidence="2" type="ORF">B0A55_00452</name>
</gene>
<dbReference type="OrthoDB" id="1872379at2759"/>
<reference evidence="2 3" key="1">
    <citation type="submission" date="2017-03" db="EMBL/GenBank/DDBJ databases">
        <title>Genomes of endolithic fungi from Antarctica.</title>
        <authorList>
            <person name="Coleine C."/>
            <person name="Masonjones S."/>
            <person name="Stajich J.E."/>
        </authorList>
    </citation>
    <scope>NUCLEOTIDE SEQUENCE [LARGE SCALE GENOMIC DNA]</scope>
    <source>
        <strain evidence="2 3">CCFEE 5184</strain>
    </source>
</reference>
<evidence type="ECO:0000313" key="3">
    <source>
        <dbReference type="Proteomes" id="UP000309340"/>
    </source>
</evidence>
<proteinExistence type="predicted"/>
<dbReference type="InterPro" id="IPR052769">
    <property type="entry name" value="TPR_domain_protein"/>
</dbReference>
<protein>
    <submittedName>
        <fullName evidence="2">Uncharacterized protein</fullName>
    </submittedName>
</protein>
<organism evidence="2 3">
    <name type="scientific">Friedmanniomyces simplex</name>
    <dbReference type="NCBI Taxonomy" id="329884"/>
    <lineage>
        <taxon>Eukaryota</taxon>
        <taxon>Fungi</taxon>
        <taxon>Dikarya</taxon>
        <taxon>Ascomycota</taxon>
        <taxon>Pezizomycotina</taxon>
        <taxon>Dothideomycetes</taxon>
        <taxon>Dothideomycetidae</taxon>
        <taxon>Mycosphaerellales</taxon>
        <taxon>Teratosphaeriaceae</taxon>
        <taxon>Friedmanniomyces</taxon>
    </lineage>
</organism>
<sequence>MPDVDHFSDSEESFHSFDDNEPSPPTSPPRPAPTGTQESKETRAQTSESRRNRRRGSSPPANKKPTAARPVTDRFPPTEEAALLTSSNALETTANSLFATASYQNAIQTYDKALASCPNYLDYELAVLRSNIAACHLKLEEWQDCVDSATKGIEGLERLEPLPKPAKKPKGGSATAKSQPQQAAAIQQSATEDDDHMIEEVDSDLEARIALLNSTGHTLPELRTLQIKLLTRRAKAHTSLATWSALQAADEDYATLLHPTMQATLSPTDKKHVLASARALTPLLKAAQEREVGEMMGKLKGLGNSLLGNFGLSTENFQFVKDERTGGYSMNFEQNPTGKKG</sequence>
<dbReference type="PANTHER" id="PTHR46014">
    <property type="entry name" value="TETRATRICOPEPTIDE REPEAT PROTEIN 1"/>
    <property type="match status" value="1"/>
</dbReference>
<evidence type="ECO:0000313" key="2">
    <source>
        <dbReference type="EMBL" id="TKA83629.1"/>
    </source>
</evidence>
<evidence type="ECO:0000256" key="1">
    <source>
        <dbReference type="SAM" id="MobiDB-lite"/>
    </source>
</evidence>
<feature type="compositionally biased region" description="Low complexity" evidence="1">
    <location>
        <begin position="171"/>
        <end position="190"/>
    </location>
</feature>
<dbReference type="Gene3D" id="1.25.40.10">
    <property type="entry name" value="Tetratricopeptide repeat domain"/>
    <property type="match status" value="1"/>
</dbReference>
<dbReference type="STRING" id="329884.A0A4V5NIL3"/>